<protein>
    <submittedName>
        <fullName evidence="1">Uncharacterized protein</fullName>
    </submittedName>
</protein>
<accession>A0A929FDA7</accession>
<dbReference type="Proteomes" id="UP000615026">
    <property type="component" value="Unassembled WGS sequence"/>
</dbReference>
<dbReference type="RefSeq" id="WP_193996285.1">
    <property type="nucleotide sequence ID" value="NZ_JADEXP010000429.1"/>
</dbReference>
<comment type="caution">
    <text evidence="1">The sequence shown here is derived from an EMBL/GenBank/DDBJ whole genome shotgun (WGS) entry which is preliminary data.</text>
</comment>
<evidence type="ECO:0000313" key="2">
    <source>
        <dbReference type="Proteomes" id="UP000615026"/>
    </source>
</evidence>
<dbReference type="InterPro" id="IPR012334">
    <property type="entry name" value="Pectin_lyas_fold"/>
</dbReference>
<gene>
    <name evidence="1" type="ORF">IQ260_27625</name>
</gene>
<proteinExistence type="predicted"/>
<name>A0A929FDA7_LEPEC</name>
<dbReference type="AlphaFoldDB" id="A0A929FDA7"/>
<reference evidence="1" key="1">
    <citation type="submission" date="2020-10" db="EMBL/GenBank/DDBJ databases">
        <authorList>
            <person name="Castelo-Branco R."/>
            <person name="Eusebio N."/>
            <person name="Adriana R."/>
            <person name="Vieira A."/>
            <person name="Brugerolle De Fraissinette N."/>
            <person name="Rezende De Castro R."/>
            <person name="Schneider M.P."/>
            <person name="Vasconcelos V."/>
            <person name="Leao P.N."/>
        </authorList>
    </citation>
    <scope>NUCLEOTIDE SEQUENCE</scope>
    <source>
        <strain evidence="1">LEGE 11479</strain>
    </source>
</reference>
<dbReference type="EMBL" id="JADEXP010000429">
    <property type="protein sequence ID" value="MBE9070418.1"/>
    <property type="molecule type" value="Genomic_DNA"/>
</dbReference>
<dbReference type="Gene3D" id="2.160.20.10">
    <property type="entry name" value="Single-stranded right-handed beta-helix, Pectin lyase-like"/>
    <property type="match status" value="1"/>
</dbReference>
<sequence>MSASNPVTVAFNGTSGILTIAGNAQDNLVRYWTGANDSIEMEIDGQRYSSDRHSPFFSESLKDVNSHTLRRIQLDGGAGIDTLVVADHTLSGTLTIQGDDVVDVEGDVATASTLAIMADAIAVDGSLSAQEITLQSSESTEVTGTLTALDGDIGGTIQILGDRVSLLGATIDASGANGGGTVLIGGDYQGQGPLPTAAFTQVDAATVITADALTDGNGGQVIVWADDTTHFSGQLSAQGGTTSGDGGFAEISAKHLAFDGQVNVLAANGTTGTVLFDPVDIVIANADGNDGANGGSVLLANSPAAEPWNVTPAQLNAVGGNVILQASNDITVTDAITLATNGASLTLEAGNEILLNANVTTANGAQLYDGAVVLGTDATLDAGSGDVTFNSIIDGGQSLAINSSGTTTLNGKVGDTVTQLVNLTTDAAGTTVLNAAGNSNIAGRRSISLTGNATFNDAVTLTAQTTVVAGGDITFNSTLDGTKATIFQVGSGRTLTFGENVGSAAAIGATQVVNLGTTLIQSDSFTSRFLRLLNDITLDAPSNTVTITADQAVRLGDLGGSTIRSATDGEDSLVINSTAKIDFGSTTDSSQRLNALTLNSDTDNSGGETLNIASSTITTTGTQTYEDAVVLQTDTAFTSGNNITFNSTVQGETSARNLTVDAGAATLDFNGAVGGSSLINAIDLTAGLVSVDGAISAQGNISATADAIAINQAITGTGELTIVPQTDAITIGLGSGSSGALNLDAVELANLTDGFSRILIGDSSSGAVDLVNANFTDPLTLAGSTISNSSSGNTIAGDTTFAGAVEPAGSNDAGQLVVNGDVAFASGASLNLQLNGSGTAGTDYDQLQAVGTVNLSNASLNLGLGYTPALGDTLTIVDNDGSDAVSGTFNGLAEGSTIGVDGFSFQISYLGGDGNDVALTVTNSAPTISGTASGQAVNDNATLLPFSSVTLADANGDNVSVSVALDDANKGVFTAASLSAAGFMDAGGTYTLASTTTAIAQTAIRQLVFAPTDNRVAPTLTETSAFTINVNDGIDTTSDGSTTVVSTSINDAPILTIPAGIAVNEDDINNTIAGILIADADGDAQTITIGVTNGTLSLNGASGLAF</sequence>
<keyword evidence="2" id="KW-1185">Reference proteome</keyword>
<feature type="non-terminal residue" evidence="1">
    <location>
        <position position="1106"/>
    </location>
</feature>
<organism evidence="1 2">
    <name type="scientific">Leptolyngbya cf. ectocarpi LEGE 11479</name>
    <dbReference type="NCBI Taxonomy" id="1828722"/>
    <lineage>
        <taxon>Bacteria</taxon>
        <taxon>Bacillati</taxon>
        <taxon>Cyanobacteriota</taxon>
        <taxon>Cyanophyceae</taxon>
        <taxon>Leptolyngbyales</taxon>
        <taxon>Leptolyngbyaceae</taxon>
        <taxon>Leptolyngbya group</taxon>
        <taxon>Leptolyngbya</taxon>
    </lineage>
</organism>
<evidence type="ECO:0000313" key="1">
    <source>
        <dbReference type="EMBL" id="MBE9070418.1"/>
    </source>
</evidence>